<organism evidence="1 2">
    <name type="scientific">Streptococcus lutetiensis 033</name>
    <dbReference type="NCBI Taxonomy" id="1076934"/>
    <lineage>
        <taxon>Bacteria</taxon>
        <taxon>Bacillati</taxon>
        <taxon>Bacillota</taxon>
        <taxon>Bacilli</taxon>
        <taxon>Lactobacillales</taxon>
        <taxon>Streptococcaceae</taxon>
        <taxon>Streptococcus</taxon>
    </lineage>
</organism>
<keyword evidence="2" id="KW-1185">Reference proteome</keyword>
<accession>A0AB33ANY2</accession>
<gene>
    <name evidence="1" type="ORF">KE3_1847</name>
</gene>
<dbReference type="KEGG" id="slu:KE3_1847"/>
<dbReference type="AlphaFoldDB" id="A0AB33ANY2"/>
<sequence length="39" mass="4532">MIYQSGNFYGKIQKYAFKNKTAICDKKNVDILDFLGDKI</sequence>
<proteinExistence type="predicted"/>
<evidence type="ECO:0000313" key="1">
    <source>
        <dbReference type="EMBL" id="AGS06298.1"/>
    </source>
</evidence>
<evidence type="ECO:0000313" key="2">
    <source>
        <dbReference type="Proteomes" id="UP000015268"/>
    </source>
</evidence>
<reference evidence="1 2" key="1">
    <citation type="journal article" date="2013" name="BMC Microbiol.">
        <title>Dynamics of fecal microbial communities in children with diarrhea of unknown etiology and genomic analysis of associated Streptococcus lutetiensis.</title>
        <authorList>
            <person name="Jin D."/>
            <person name="Chen C."/>
            <person name="Li L."/>
            <person name="Lu S."/>
            <person name="Li Z."/>
            <person name="Zhou Z."/>
            <person name="Jing H."/>
            <person name="Xu Y."/>
            <person name="Du P."/>
            <person name="Wang H."/>
            <person name="Xiong Y."/>
            <person name="Zheng H."/>
            <person name="Bai X."/>
            <person name="Sun H."/>
            <person name="Wang L."/>
            <person name="Ye C."/>
            <person name="Gottschalk M."/>
            <person name="Xu J."/>
        </authorList>
    </citation>
    <scope>NUCLEOTIDE SEQUENCE [LARGE SCALE GENOMIC DNA]</scope>
    <source>
        <strain evidence="1 2">033</strain>
    </source>
</reference>
<protein>
    <submittedName>
        <fullName evidence="1">Uncharacterized protein</fullName>
    </submittedName>
</protein>
<dbReference type="Proteomes" id="UP000015268">
    <property type="component" value="Chromosome"/>
</dbReference>
<name>A0AB33ANY2_9STRE</name>
<dbReference type="EMBL" id="CP003025">
    <property type="protein sequence ID" value="AGS06298.1"/>
    <property type="molecule type" value="Genomic_DNA"/>
</dbReference>